<evidence type="ECO:0000256" key="2">
    <source>
        <dbReference type="ARBA" id="ARBA00022741"/>
    </source>
</evidence>
<dbReference type="SUPFAM" id="SSF54980">
    <property type="entry name" value="EF-G C-terminal domain-like"/>
    <property type="match status" value="2"/>
</dbReference>
<keyword evidence="3 6" id="KW-0378">Hydrolase</keyword>
<dbReference type="GO" id="GO:0005886">
    <property type="term" value="C:plasma membrane"/>
    <property type="evidence" value="ECO:0007669"/>
    <property type="project" value="UniProtKB-SubCell"/>
</dbReference>
<evidence type="ECO:0000259" key="7">
    <source>
        <dbReference type="PROSITE" id="PS51722"/>
    </source>
</evidence>
<comment type="caution">
    <text evidence="8">The sequence shown here is derived from an EMBL/GenBank/DDBJ whole genome shotgun (WGS) entry which is preliminary data.</text>
</comment>
<dbReference type="GO" id="GO:0003746">
    <property type="term" value="F:translation elongation factor activity"/>
    <property type="evidence" value="ECO:0007669"/>
    <property type="project" value="UniProtKB-UniRule"/>
</dbReference>
<dbReference type="PANTHER" id="PTHR43512">
    <property type="entry name" value="TRANSLATION FACTOR GUF1-RELATED"/>
    <property type="match status" value="1"/>
</dbReference>
<dbReference type="GO" id="GO:0045727">
    <property type="term" value="P:positive regulation of translation"/>
    <property type="evidence" value="ECO:0007669"/>
    <property type="project" value="UniProtKB-UniRule"/>
</dbReference>
<organism evidence="8 9">
    <name type="scientific">Candidatus Ryanbacteria bacterium RIFCSPLOWO2_12_FULL_47_9c</name>
    <dbReference type="NCBI Taxonomy" id="1802131"/>
    <lineage>
        <taxon>Bacteria</taxon>
        <taxon>Candidatus Ryaniibacteriota</taxon>
    </lineage>
</organism>
<keyword evidence="5 6" id="KW-0342">GTP-binding</keyword>
<dbReference type="PROSITE" id="PS00301">
    <property type="entry name" value="G_TR_1"/>
    <property type="match status" value="1"/>
</dbReference>
<dbReference type="CDD" id="cd03699">
    <property type="entry name" value="EF4_II"/>
    <property type="match status" value="1"/>
</dbReference>
<keyword evidence="4 6" id="KW-0648">Protein biosynthesis</keyword>
<dbReference type="GO" id="GO:0005525">
    <property type="term" value="F:GTP binding"/>
    <property type="evidence" value="ECO:0007669"/>
    <property type="project" value="UniProtKB-UniRule"/>
</dbReference>
<comment type="catalytic activity">
    <reaction evidence="6">
        <text>GTP + H2O = GDP + phosphate + H(+)</text>
        <dbReference type="Rhea" id="RHEA:19669"/>
        <dbReference type="ChEBI" id="CHEBI:15377"/>
        <dbReference type="ChEBI" id="CHEBI:15378"/>
        <dbReference type="ChEBI" id="CHEBI:37565"/>
        <dbReference type="ChEBI" id="CHEBI:43474"/>
        <dbReference type="ChEBI" id="CHEBI:58189"/>
        <dbReference type="EC" id="3.6.5.n1"/>
    </reaction>
</comment>
<dbReference type="InterPro" id="IPR000640">
    <property type="entry name" value="EFG_V-like"/>
</dbReference>
<dbReference type="NCBIfam" id="TIGR01393">
    <property type="entry name" value="lepA"/>
    <property type="match status" value="1"/>
</dbReference>
<dbReference type="SUPFAM" id="SSF52540">
    <property type="entry name" value="P-loop containing nucleoside triphosphate hydrolases"/>
    <property type="match status" value="1"/>
</dbReference>
<comment type="subcellular location">
    <subcellularLocation>
        <location evidence="6">Cell membrane</location>
        <topology evidence="6">Peripheral membrane protein</topology>
        <orientation evidence="6">Cytoplasmic side</orientation>
    </subcellularLocation>
</comment>
<dbReference type="PRINTS" id="PR00315">
    <property type="entry name" value="ELONGATNFCT"/>
</dbReference>
<keyword evidence="6" id="KW-1003">Cell membrane</keyword>
<proteinExistence type="inferred from homology"/>
<dbReference type="InterPro" id="IPR031157">
    <property type="entry name" value="G_TR_CS"/>
</dbReference>
<dbReference type="Pfam" id="PF00009">
    <property type="entry name" value="GTP_EFTU"/>
    <property type="match status" value="1"/>
</dbReference>
<evidence type="ECO:0000256" key="1">
    <source>
        <dbReference type="ARBA" id="ARBA00005454"/>
    </source>
</evidence>
<evidence type="ECO:0000256" key="5">
    <source>
        <dbReference type="ARBA" id="ARBA00023134"/>
    </source>
</evidence>
<gene>
    <name evidence="6" type="primary">lepA</name>
    <name evidence="8" type="ORF">A3G60_03075</name>
</gene>
<keyword evidence="6" id="KW-0472">Membrane</keyword>
<name>A0A1G2H2D1_9BACT</name>
<reference evidence="8 9" key="1">
    <citation type="journal article" date="2016" name="Nat. Commun.">
        <title>Thousands of microbial genomes shed light on interconnected biogeochemical processes in an aquifer system.</title>
        <authorList>
            <person name="Anantharaman K."/>
            <person name="Brown C.T."/>
            <person name="Hug L.A."/>
            <person name="Sharon I."/>
            <person name="Castelle C.J."/>
            <person name="Probst A.J."/>
            <person name="Thomas B.C."/>
            <person name="Singh A."/>
            <person name="Wilkins M.J."/>
            <person name="Karaoz U."/>
            <person name="Brodie E.L."/>
            <person name="Williams K.H."/>
            <person name="Hubbard S.S."/>
            <person name="Banfield J.F."/>
        </authorList>
    </citation>
    <scope>NUCLEOTIDE SEQUENCE [LARGE SCALE GENOMIC DNA]</scope>
</reference>
<dbReference type="Gene3D" id="3.40.50.300">
    <property type="entry name" value="P-loop containing nucleotide triphosphate hydrolases"/>
    <property type="match status" value="1"/>
</dbReference>
<evidence type="ECO:0000256" key="6">
    <source>
        <dbReference type="HAMAP-Rule" id="MF_00071"/>
    </source>
</evidence>
<dbReference type="InterPro" id="IPR027417">
    <property type="entry name" value="P-loop_NTPase"/>
</dbReference>
<dbReference type="GO" id="GO:0003924">
    <property type="term" value="F:GTPase activity"/>
    <property type="evidence" value="ECO:0007669"/>
    <property type="project" value="UniProtKB-UniRule"/>
</dbReference>
<keyword evidence="8" id="KW-0251">Elongation factor</keyword>
<evidence type="ECO:0000256" key="3">
    <source>
        <dbReference type="ARBA" id="ARBA00022801"/>
    </source>
</evidence>
<dbReference type="InterPro" id="IPR038363">
    <property type="entry name" value="LepA_C_sf"/>
</dbReference>
<dbReference type="GO" id="GO:0043022">
    <property type="term" value="F:ribosome binding"/>
    <property type="evidence" value="ECO:0007669"/>
    <property type="project" value="UniProtKB-UniRule"/>
</dbReference>
<dbReference type="CDD" id="cd01890">
    <property type="entry name" value="LepA"/>
    <property type="match status" value="1"/>
</dbReference>
<dbReference type="FunFam" id="2.40.30.10:FF:000015">
    <property type="entry name" value="Translation factor GUF1, mitochondrial"/>
    <property type="match status" value="1"/>
</dbReference>
<dbReference type="InterPro" id="IPR009000">
    <property type="entry name" value="Transl_B-barrel_sf"/>
</dbReference>
<comment type="function">
    <text evidence="6">Required for accurate and efficient protein synthesis under certain stress conditions. May act as a fidelity factor of the translation reaction, by catalyzing a one-codon backward translocation of tRNAs on improperly translocated ribosomes. Back-translocation proceeds from a post-translocation (POST) complex to a pre-translocation (PRE) complex, thus giving elongation factor G a second chance to translocate the tRNAs correctly. Binds to ribosomes in a GTP-dependent manner.</text>
</comment>
<dbReference type="InterPro" id="IPR013842">
    <property type="entry name" value="LepA_CTD"/>
</dbReference>
<dbReference type="Gene3D" id="3.30.70.2570">
    <property type="entry name" value="Elongation factor 4, C-terminal domain"/>
    <property type="match status" value="1"/>
</dbReference>
<dbReference type="FunFam" id="3.40.50.300:FF:000078">
    <property type="entry name" value="Elongation factor 4"/>
    <property type="match status" value="1"/>
</dbReference>
<feature type="binding site" evidence="6">
    <location>
        <begin position="16"/>
        <end position="21"/>
    </location>
    <ligand>
        <name>GTP</name>
        <dbReference type="ChEBI" id="CHEBI:37565"/>
    </ligand>
</feature>
<feature type="domain" description="Tr-type G" evidence="7">
    <location>
        <begin position="4"/>
        <end position="181"/>
    </location>
</feature>
<dbReference type="HAMAP" id="MF_00071">
    <property type="entry name" value="LepA"/>
    <property type="match status" value="1"/>
</dbReference>
<evidence type="ECO:0000313" key="8">
    <source>
        <dbReference type="EMBL" id="OGZ56613.1"/>
    </source>
</evidence>
<dbReference type="Gene3D" id="2.40.30.10">
    <property type="entry name" value="Translation factors"/>
    <property type="match status" value="1"/>
</dbReference>
<dbReference type="Gene3D" id="3.30.70.240">
    <property type="match status" value="1"/>
</dbReference>
<dbReference type="PROSITE" id="PS51722">
    <property type="entry name" value="G_TR_2"/>
    <property type="match status" value="1"/>
</dbReference>
<dbReference type="InterPro" id="IPR035647">
    <property type="entry name" value="EFG_III/V"/>
</dbReference>
<dbReference type="NCBIfam" id="TIGR00231">
    <property type="entry name" value="small_GTP"/>
    <property type="match status" value="1"/>
</dbReference>
<accession>A0A1G2H2D1</accession>
<dbReference type="Proteomes" id="UP000178996">
    <property type="component" value="Unassembled WGS sequence"/>
</dbReference>
<evidence type="ECO:0000313" key="9">
    <source>
        <dbReference type="Proteomes" id="UP000178996"/>
    </source>
</evidence>
<dbReference type="InterPro" id="IPR006297">
    <property type="entry name" value="EF-4"/>
</dbReference>
<dbReference type="Pfam" id="PF00679">
    <property type="entry name" value="EFG_C"/>
    <property type="match status" value="1"/>
</dbReference>
<dbReference type="PANTHER" id="PTHR43512:SF4">
    <property type="entry name" value="TRANSLATION FACTOR GUF1 HOMOLOG, CHLOROPLASTIC"/>
    <property type="match status" value="1"/>
</dbReference>
<protein>
    <recommendedName>
        <fullName evidence="6">Elongation factor 4</fullName>
        <shortName evidence="6">EF-4</shortName>
        <ecNumber evidence="6">3.6.5.n1</ecNumber>
    </recommendedName>
    <alternativeName>
        <fullName evidence="6">Ribosomal back-translocase LepA</fullName>
    </alternativeName>
</protein>
<dbReference type="EMBL" id="MHOB01000047">
    <property type="protein sequence ID" value="OGZ56613.1"/>
    <property type="molecule type" value="Genomic_DNA"/>
</dbReference>
<dbReference type="SUPFAM" id="SSF50447">
    <property type="entry name" value="Translation proteins"/>
    <property type="match status" value="1"/>
</dbReference>
<dbReference type="Pfam" id="PF06421">
    <property type="entry name" value="LepA_C"/>
    <property type="match status" value="1"/>
</dbReference>
<sequence length="592" mass="66722">MECERIRNFSIIAHIDHGKSTLADRILEITEAVEKRKMRAQVLDSMDLERERGITIKMQPVRVGYKGHVLNLIDTPGHVDFSYEVSRALLCCEGAILLVDATQGIQAQTLSHFYVARKLGLTLIPVLNKIDLPHARLDDVAGEICQLGGFQRDEIYRVSAKDGTGVRELLDGIIEKIPPPRSTRSELRALIFDSYFESHKGIVAHVRVMDGELRKGEALYLKAKNIVFSAKDVGFLVPAPTSQQMLSCGEVGYIVTAIKEPGEVRVGDTVMEARLRNSNIEPLPGYQEPKPVVWAGFFPVDQGDFFLLGDALSKLKLNDASFVFEEKKSIMLGRGYECGFLGTLHLEIAAERLRREFHIDFVVTHPSVGYFVTRGTKRELVSSAAVFPRKHERDFVEELWMRLEILVPRAELQGTIKMVEEFEGSVVMMKDVSESRLSVEVLMPLRVMVSGFFSALKSATHGYASFHYEEKEWRAADLVRLDVLVADERVEALSRVVRATDAAREARAVVERVKDALPQELFVIKIQAEVEGRILASEHIRALKKDVTGYLYGGDRTRKMKLWKKQKKGKKRLQSSGKVSISPETYLKLLKI</sequence>
<dbReference type="InterPro" id="IPR000795">
    <property type="entry name" value="T_Tr_GTP-bd_dom"/>
</dbReference>
<dbReference type="InterPro" id="IPR005225">
    <property type="entry name" value="Small_GTP-bd"/>
</dbReference>
<comment type="similarity">
    <text evidence="1 6">Belongs to the TRAFAC class translation factor GTPase superfamily. Classic translation factor GTPase family. LepA subfamily.</text>
</comment>
<evidence type="ECO:0000256" key="4">
    <source>
        <dbReference type="ARBA" id="ARBA00022917"/>
    </source>
</evidence>
<dbReference type="EC" id="3.6.5.n1" evidence="6"/>
<keyword evidence="2 6" id="KW-0547">Nucleotide-binding</keyword>
<dbReference type="AlphaFoldDB" id="A0A1G2H2D1"/>
<feature type="binding site" evidence="6">
    <location>
        <begin position="128"/>
        <end position="131"/>
    </location>
    <ligand>
        <name>GTP</name>
        <dbReference type="ChEBI" id="CHEBI:37565"/>
    </ligand>
</feature>
<dbReference type="Gene3D" id="3.30.70.870">
    <property type="entry name" value="Elongation Factor G (Translational Gtpase), domain 3"/>
    <property type="match status" value="1"/>
</dbReference>